<dbReference type="EMBL" id="CP112998">
    <property type="protein sequence ID" value="WAC14920.1"/>
    <property type="molecule type" value="Genomic_DNA"/>
</dbReference>
<keyword evidence="2" id="KW-1185">Reference proteome</keyword>
<dbReference type="RefSeq" id="WP_244820287.1">
    <property type="nucleotide sequence ID" value="NZ_CP112998.1"/>
</dbReference>
<accession>A0A9E8NDU6</accession>
<proteinExistence type="predicted"/>
<evidence type="ECO:0000313" key="2">
    <source>
        <dbReference type="Proteomes" id="UP001164653"/>
    </source>
</evidence>
<name>A0A9E8NDU6_9BACT</name>
<dbReference type="KEGG" id="dpf:ON006_13335"/>
<evidence type="ECO:0000313" key="1">
    <source>
        <dbReference type="EMBL" id="WAC14920.1"/>
    </source>
</evidence>
<protein>
    <submittedName>
        <fullName evidence="1">Uncharacterized protein</fullName>
    </submittedName>
</protein>
<sequence>MKDENLNQSGGPEEDKDKIIEVAKERLSELDEEQLEKLSGGIADAEADSWLGCSCERHSCN</sequence>
<organism evidence="1 2">
    <name type="scientific">Dyadobacter pollutisoli</name>
    <dbReference type="NCBI Taxonomy" id="2910158"/>
    <lineage>
        <taxon>Bacteria</taxon>
        <taxon>Pseudomonadati</taxon>
        <taxon>Bacteroidota</taxon>
        <taxon>Cytophagia</taxon>
        <taxon>Cytophagales</taxon>
        <taxon>Spirosomataceae</taxon>
        <taxon>Dyadobacter</taxon>
    </lineage>
</organism>
<dbReference type="AlphaFoldDB" id="A0A9E8NDU6"/>
<gene>
    <name evidence="1" type="ORF">ON006_13335</name>
</gene>
<dbReference type="Proteomes" id="UP001164653">
    <property type="component" value="Chromosome"/>
</dbReference>
<reference evidence="1" key="1">
    <citation type="submission" date="2022-11" db="EMBL/GenBank/DDBJ databases">
        <title>Dyadobacter pollutisoli sp. nov., isolated from plastic dumped soil.</title>
        <authorList>
            <person name="Kim J.M."/>
            <person name="Kim K.R."/>
            <person name="Lee J.K."/>
            <person name="Hao L."/>
            <person name="Jeon C.O."/>
        </authorList>
    </citation>
    <scope>NUCLEOTIDE SEQUENCE</scope>
    <source>
        <strain evidence="1">U1</strain>
    </source>
</reference>